<dbReference type="Pfam" id="PF08220">
    <property type="entry name" value="HTH_DeoR"/>
    <property type="match status" value="1"/>
</dbReference>
<dbReference type="PRINTS" id="PR00037">
    <property type="entry name" value="HTHLACR"/>
</dbReference>
<keyword evidence="1" id="KW-0805">Transcription regulation</keyword>
<proteinExistence type="predicted"/>
<dbReference type="Pfam" id="PF00455">
    <property type="entry name" value="DeoRC"/>
    <property type="match status" value="1"/>
</dbReference>
<dbReference type="Proteomes" id="UP000322139">
    <property type="component" value="Unassembled WGS sequence"/>
</dbReference>
<keyword evidence="3" id="KW-0804">Transcription</keyword>
<keyword evidence="2" id="KW-0238">DNA-binding</keyword>
<dbReference type="InterPro" id="IPR050313">
    <property type="entry name" value="Carb_Metab_HTH_regulators"/>
</dbReference>
<evidence type="ECO:0000313" key="5">
    <source>
        <dbReference type="EMBL" id="TYS52283.1"/>
    </source>
</evidence>
<evidence type="ECO:0000256" key="3">
    <source>
        <dbReference type="ARBA" id="ARBA00023163"/>
    </source>
</evidence>
<evidence type="ECO:0000313" key="6">
    <source>
        <dbReference type="Proteomes" id="UP000322139"/>
    </source>
</evidence>
<dbReference type="EMBL" id="VTER01000001">
    <property type="protein sequence ID" value="TYS52283.1"/>
    <property type="molecule type" value="Genomic_DNA"/>
</dbReference>
<dbReference type="SMART" id="SM00420">
    <property type="entry name" value="HTH_DEOR"/>
    <property type="match status" value="1"/>
</dbReference>
<comment type="caution">
    <text evidence="5">The sequence shown here is derived from an EMBL/GenBank/DDBJ whole genome shotgun (WGS) entry which is preliminary data.</text>
</comment>
<dbReference type="InterPro" id="IPR014036">
    <property type="entry name" value="DeoR-like_C"/>
</dbReference>
<dbReference type="InterPro" id="IPR037171">
    <property type="entry name" value="NagB/RpiA_transferase-like"/>
</dbReference>
<dbReference type="Gene3D" id="3.40.50.1360">
    <property type="match status" value="1"/>
</dbReference>
<dbReference type="Gene3D" id="1.10.10.10">
    <property type="entry name" value="Winged helix-like DNA-binding domain superfamily/Winged helix DNA-binding domain"/>
    <property type="match status" value="1"/>
</dbReference>
<dbReference type="SUPFAM" id="SSF46785">
    <property type="entry name" value="Winged helix' DNA-binding domain"/>
    <property type="match status" value="1"/>
</dbReference>
<dbReference type="SUPFAM" id="SSF100950">
    <property type="entry name" value="NagB/RpiA/CoA transferase-like"/>
    <property type="match status" value="1"/>
</dbReference>
<dbReference type="PANTHER" id="PTHR30363:SF56">
    <property type="entry name" value="TRANSCRIPTIONAL REGULATOR, DEOR FAMILY"/>
    <property type="match status" value="1"/>
</dbReference>
<evidence type="ECO:0000256" key="2">
    <source>
        <dbReference type="ARBA" id="ARBA00023125"/>
    </source>
</evidence>
<evidence type="ECO:0000256" key="1">
    <source>
        <dbReference type="ARBA" id="ARBA00023015"/>
    </source>
</evidence>
<dbReference type="InterPro" id="IPR018356">
    <property type="entry name" value="Tscrpt_reg_HTH_DeoR_CS"/>
</dbReference>
<protein>
    <submittedName>
        <fullName evidence="5">DeoR/GlpR transcriptional regulator</fullName>
    </submittedName>
</protein>
<feature type="domain" description="HTH deoR-type" evidence="4">
    <location>
        <begin position="3"/>
        <end position="58"/>
    </location>
</feature>
<dbReference type="SMART" id="SM01134">
    <property type="entry name" value="DeoRC"/>
    <property type="match status" value="1"/>
</dbReference>
<dbReference type="PROSITE" id="PS51000">
    <property type="entry name" value="HTH_DEOR_2"/>
    <property type="match status" value="1"/>
</dbReference>
<organism evidence="5 6">
    <name type="scientific">Bacillus infantis</name>
    <dbReference type="NCBI Taxonomy" id="324767"/>
    <lineage>
        <taxon>Bacteria</taxon>
        <taxon>Bacillati</taxon>
        <taxon>Bacillota</taxon>
        <taxon>Bacilli</taxon>
        <taxon>Bacillales</taxon>
        <taxon>Bacillaceae</taxon>
        <taxon>Bacillus</taxon>
    </lineage>
</organism>
<accession>A0A5D4RLM7</accession>
<dbReference type="PANTHER" id="PTHR30363">
    <property type="entry name" value="HTH-TYPE TRANSCRIPTIONAL REGULATOR SRLR-RELATED"/>
    <property type="match status" value="1"/>
</dbReference>
<reference evidence="5 6" key="1">
    <citation type="submission" date="2019-08" db="EMBL/GenBank/DDBJ databases">
        <title>Bacillus genomes from the desert of Cuatro Cienegas, Coahuila.</title>
        <authorList>
            <person name="Olmedo-Alvarez G."/>
        </authorList>
    </citation>
    <scope>NUCLEOTIDE SEQUENCE [LARGE SCALE GENOMIC DNA]</scope>
    <source>
        <strain evidence="5 6">CH446_14T</strain>
    </source>
</reference>
<dbReference type="InterPro" id="IPR036388">
    <property type="entry name" value="WH-like_DNA-bd_sf"/>
</dbReference>
<sequence length="250" mass="27911">MLTPERHQLILQMLKEKHTVKIQELVDMTDSSESTIRRDLSQLENNKFLKRVHGGAARLQGKLQEPSMVEKSSINRHEKKDIAKYAAGLVEEGDCIYLDAGSTVQEMIPFLPLKDIVVVTNGLMHIQSLMERGIKTFLVGGYAKPHTNAIIGRGALASLGQYRFDKCFMGVNGIHPQFGYTTPDQEEAMIKQTAISLSREAYVLSDSSKFSEISFAKIAELHEASIITNELDADSREQFISKTKIKVVTA</sequence>
<dbReference type="RefSeq" id="WP_148973254.1">
    <property type="nucleotide sequence ID" value="NZ_JBNIKU010000005.1"/>
</dbReference>
<dbReference type="PROSITE" id="PS00894">
    <property type="entry name" value="HTH_DEOR_1"/>
    <property type="match status" value="1"/>
</dbReference>
<dbReference type="AlphaFoldDB" id="A0A5D4RLM7"/>
<dbReference type="GO" id="GO:0003700">
    <property type="term" value="F:DNA-binding transcription factor activity"/>
    <property type="evidence" value="ECO:0007669"/>
    <property type="project" value="InterPro"/>
</dbReference>
<gene>
    <name evidence="5" type="ORF">FZD51_02255</name>
</gene>
<evidence type="ECO:0000259" key="4">
    <source>
        <dbReference type="PROSITE" id="PS51000"/>
    </source>
</evidence>
<dbReference type="InterPro" id="IPR001034">
    <property type="entry name" value="DeoR_HTH"/>
</dbReference>
<name>A0A5D4RLM7_9BACI</name>
<dbReference type="InterPro" id="IPR036390">
    <property type="entry name" value="WH_DNA-bd_sf"/>
</dbReference>
<dbReference type="GO" id="GO:0003677">
    <property type="term" value="F:DNA binding"/>
    <property type="evidence" value="ECO:0007669"/>
    <property type="project" value="UniProtKB-KW"/>
</dbReference>